<keyword evidence="1" id="KW-0812">Transmembrane</keyword>
<reference evidence="2 3" key="1">
    <citation type="journal article" date="2014" name="Genome Announc.">
        <title>Draft Genome Sequence of Propane- and Butane-Oxidizing Actinobacterium Rhodococcus ruber IEGM 231.</title>
        <authorList>
            <person name="Ivshina I.B."/>
            <person name="Kuyukina M.S."/>
            <person name="Krivoruchko A.V."/>
            <person name="Barbe V."/>
            <person name="Fischer C."/>
        </authorList>
    </citation>
    <scope>NUCLEOTIDE SEQUENCE [LARGE SCALE GENOMIC DNA]</scope>
</reference>
<organism evidence="2 3">
    <name type="scientific">Rhodococcus ruber</name>
    <dbReference type="NCBI Taxonomy" id="1830"/>
    <lineage>
        <taxon>Bacteria</taxon>
        <taxon>Bacillati</taxon>
        <taxon>Actinomycetota</taxon>
        <taxon>Actinomycetes</taxon>
        <taxon>Mycobacteriales</taxon>
        <taxon>Nocardiaceae</taxon>
        <taxon>Rhodococcus</taxon>
    </lineage>
</organism>
<keyword evidence="1" id="KW-1133">Transmembrane helix</keyword>
<feature type="transmembrane region" description="Helical" evidence="1">
    <location>
        <begin position="6"/>
        <end position="28"/>
    </location>
</feature>
<protein>
    <submittedName>
        <fullName evidence="2">Uncharacterized protein</fullName>
    </submittedName>
</protein>
<dbReference type="Proteomes" id="UP000042997">
    <property type="component" value="Unassembled WGS sequence"/>
</dbReference>
<sequence length="330" mass="36019">MMSPAIFFFFGGISIPSFLLGVVLAYCYRKFEWVGPSDLRHLVEGQLHRGLTTEDRHQDLELLLLGVDLADRRRQRRERPVHDGDGLADLEVHLDGGLGSRRSAFGGTGRGGGLLLRLLRQEELHDLLDRQRRRARGGTHESGDAGGVAHRAPRFVVQFHPHQDVARQDLAVDLLALAVLDLGDLFGGHLDLEDVLPEVQVLHAGLEVGLDLVLVTGVGVHDVPVAGLEPKLLLEGLRGIDLLGRGLRGRLGLVTGRLVGFDARLCRLVGRFPVRLVGRFPCRLVGRVHGHGVVDKDLVRNALFGRGLVGVVLGGAHRALSSRRSHLPAR</sequence>
<name>A0A098BJH9_9NOCA</name>
<proteinExistence type="predicted"/>
<evidence type="ECO:0000313" key="3">
    <source>
        <dbReference type="Proteomes" id="UP000042997"/>
    </source>
</evidence>
<gene>
    <name evidence="2" type="ORF">RHRU231_450025</name>
</gene>
<dbReference type="EMBL" id="CCSD01000056">
    <property type="protein sequence ID" value="CDZ88858.1"/>
    <property type="molecule type" value="Genomic_DNA"/>
</dbReference>
<keyword evidence="1" id="KW-0472">Membrane</keyword>
<evidence type="ECO:0000256" key="1">
    <source>
        <dbReference type="SAM" id="Phobius"/>
    </source>
</evidence>
<dbReference type="AlphaFoldDB" id="A0A098BJH9"/>
<accession>A0A098BJH9</accession>
<evidence type="ECO:0000313" key="2">
    <source>
        <dbReference type="EMBL" id="CDZ88858.1"/>
    </source>
</evidence>